<dbReference type="EMBL" id="WRXP01001563">
    <property type="protein sequence ID" value="KAF1002198.1"/>
    <property type="molecule type" value="Genomic_DNA"/>
</dbReference>
<comment type="caution">
    <text evidence="3">The sequence shown here is derived from an EMBL/GenBank/DDBJ whole genome shotgun (WGS) entry which is preliminary data.</text>
</comment>
<dbReference type="PANTHER" id="PTHR35475">
    <property type="entry name" value="WD REPEAT PROTEIN"/>
    <property type="match status" value="1"/>
</dbReference>
<dbReference type="Proteomes" id="UP000593563">
    <property type="component" value="Unassembled WGS sequence"/>
</dbReference>
<feature type="transmembrane region" description="Helical" evidence="2">
    <location>
        <begin position="124"/>
        <end position="142"/>
    </location>
</feature>
<gene>
    <name evidence="3" type="ORF">AG4045_000064</name>
</gene>
<keyword evidence="4" id="KW-1185">Reference proteome</keyword>
<feature type="region of interest" description="Disordered" evidence="1">
    <location>
        <begin position="1"/>
        <end position="34"/>
    </location>
</feature>
<feature type="transmembrane region" description="Helical" evidence="2">
    <location>
        <begin position="154"/>
        <end position="175"/>
    </location>
</feature>
<keyword evidence="2" id="KW-0472">Membrane</keyword>
<dbReference type="AlphaFoldDB" id="A0A6L5B9N7"/>
<accession>A0A6L5B9N7</accession>
<evidence type="ECO:0000313" key="3">
    <source>
        <dbReference type="EMBL" id="KAF1002198.1"/>
    </source>
</evidence>
<reference evidence="3" key="1">
    <citation type="submission" date="2020-01" db="EMBL/GenBank/DDBJ databases">
        <title>The Celery Genome Sequence Reveals Sequential Paleo-tetraploidization, Resistance Gene Elimination, Karyotype Evolution, and Functional Innovation in Apiales.</title>
        <authorList>
            <person name="Song X."/>
        </authorList>
    </citation>
    <scope>NUCLEOTIDE SEQUENCE</scope>
    <source>
        <tissue evidence="3">Leaf</tissue>
    </source>
</reference>
<evidence type="ECO:0000313" key="4">
    <source>
        <dbReference type="Proteomes" id="UP000593563"/>
    </source>
</evidence>
<keyword evidence="2" id="KW-0812">Transmembrane</keyword>
<dbReference type="PANTHER" id="PTHR35475:SF1">
    <property type="entry name" value="WD REPEAT PROTEIN"/>
    <property type="match status" value="1"/>
</dbReference>
<organism evidence="3 4">
    <name type="scientific">Apium graveolens</name>
    <name type="common">Celery</name>
    <dbReference type="NCBI Taxonomy" id="4045"/>
    <lineage>
        <taxon>Eukaryota</taxon>
        <taxon>Viridiplantae</taxon>
        <taxon>Streptophyta</taxon>
        <taxon>Embryophyta</taxon>
        <taxon>Tracheophyta</taxon>
        <taxon>Spermatophyta</taxon>
        <taxon>Magnoliopsida</taxon>
        <taxon>eudicotyledons</taxon>
        <taxon>Gunneridae</taxon>
        <taxon>Pentapetalae</taxon>
        <taxon>asterids</taxon>
        <taxon>campanulids</taxon>
        <taxon>Apiales</taxon>
        <taxon>Apiaceae</taxon>
        <taxon>Apioideae</taxon>
        <taxon>apioid superclade</taxon>
        <taxon>Apieae</taxon>
        <taxon>Apium</taxon>
    </lineage>
</organism>
<keyword evidence="2" id="KW-1133">Transmembrane helix</keyword>
<protein>
    <submittedName>
        <fullName evidence="3">Uncharacterized protein</fullName>
    </submittedName>
</protein>
<name>A0A6L5B9N7_APIGR</name>
<sequence length="187" mass="20586">MSTVGEIEASPTTGFETSDEPSPLLTSQNSDQKSPEVEINLYKQGRGPIAVFKASLGGYEQDQLEVVEILDKYGFKAIYAYNSVSGRGVPIRFNPKNGRSLLPYTDGAVISVDGEPKDSVINPITKILVGVAFMTIVIVFVVRESPQWAQKFNFSGGSIPPWVLALVVIVFTRLSKRTKNFLKQRGW</sequence>
<evidence type="ECO:0000256" key="2">
    <source>
        <dbReference type="SAM" id="Phobius"/>
    </source>
</evidence>
<evidence type="ECO:0000256" key="1">
    <source>
        <dbReference type="SAM" id="MobiDB-lite"/>
    </source>
</evidence>
<proteinExistence type="predicted"/>